<evidence type="ECO:0000313" key="1">
    <source>
        <dbReference type="EMBL" id="TWO33272.1"/>
    </source>
</evidence>
<keyword evidence="2" id="KW-1185">Reference proteome</keyword>
<sequence length="180" mass="19840">MYKKYFRLFVFGTLFLITSSVYAQKGFRIAISVGPTLGDSSEYFLYTLQADFQYLWSVSDDIYIGATAGALVFLGEGNNADDSGGLFSSIPDVFIPIAMASRVKLSELFYIGLDIGYALNANGFGDSDGSFIDEETGGFFFRPLFAYKVKEKLDLALSYTSISENGYNSSSINLGVNFRF</sequence>
<dbReference type="RefSeq" id="WP_133356094.1">
    <property type="nucleotide sequence ID" value="NZ_SMZJ02000003.1"/>
</dbReference>
<gene>
    <name evidence="1" type="ORF">E1J38_005085</name>
</gene>
<dbReference type="AlphaFoldDB" id="A0A562YFV3"/>
<organism evidence="1 2">
    <name type="scientific">Seonamhaeicola sediminis</name>
    <dbReference type="NCBI Taxonomy" id="2528206"/>
    <lineage>
        <taxon>Bacteria</taxon>
        <taxon>Pseudomonadati</taxon>
        <taxon>Bacteroidota</taxon>
        <taxon>Flavobacteriia</taxon>
        <taxon>Flavobacteriales</taxon>
        <taxon>Flavobacteriaceae</taxon>
    </lineage>
</organism>
<dbReference type="Proteomes" id="UP000295814">
    <property type="component" value="Unassembled WGS sequence"/>
</dbReference>
<reference evidence="1 2" key="1">
    <citation type="submission" date="2019-07" db="EMBL/GenBank/DDBJ databases">
        <title>Seonamhaeicola sp. W255 draft genome.</title>
        <authorList>
            <person name="Zhang X.-Y."/>
            <person name="Zhang R."/>
            <person name="Zhong Y.-L."/>
            <person name="Du Z.-J."/>
        </authorList>
    </citation>
    <scope>NUCLEOTIDE SEQUENCE [LARGE SCALE GENOMIC DNA]</scope>
    <source>
        <strain evidence="1 2">W255</strain>
    </source>
</reference>
<dbReference type="EMBL" id="SMZJ02000003">
    <property type="protein sequence ID" value="TWO33272.1"/>
    <property type="molecule type" value="Genomic_DNA"/>
</dbReference>
<evidence type="ECO:0000313" key="2">
    <source>
        <dbReference type="Proteomes" id="UP000295814"/>
    </source>
</evidence>
<comment type="caution">
    <text evidence="1">The sequence shown here is derived from an EMBL/GenBank/DDBJ whole genome shotgun (WGS) entry which is preliminary data.</text>
</comment>
<name>A0A562YFV3_9FLAO</name>
<dbReference type="OrthoDB" id="1492374at2"/>
<accession>A0A562YFV3</accession>
<proteinExistence type="predicted"/>
<protein>
    <recommendedName>
        <fullName evidence="3">Porin family protein</fullName>
    </recommendedName>
</protein>
<evidence type="ECO:0008006" key="3">
    <source>
        <dbReference type="Google" id="ProtNLM"/>
    </source>
</evidence>